<comment type="caution">
    <text evidence="1">The sequence shown here is derived from an EMBL/GenBank/DDBJ whole genome shotgun (WGS) entry which is preliminary data.</text>
</comment>
<accession>A0ACC0HNN4</accession>
<sequence>MVLTWGIGDNETCEEAKKNQTSYACGDHSDCSEAKGGNRYICKCSKGYEGNVYLSDGCKDIDECADPNLNQCVEESKSLNKPGNYTCSSPKRYHGDGEREGTRCTAASLDLVLLIMIVIAHRINAEDVKKLQDTRIYTCNGLMMHTKKVH</sequence>
<keyword evidence="1" id="KW-0418">Kinase</keyword>
<evidence type="ECO:0000313" key="1">
    <source>
        <dbReference type="EMBL" id="KAI8013556.1"/>
    </source>
</evidence>
<organism evidence="1 2">
    <name type="scientific">Camellia lanceoleosa</name>
    <dbReference type="NCBI Taxonomy" id="1840588"/>
    <lineage>
        <taxon>Eukaryota</taxon>
        <taxon>Viridiplantae</taxon>
        <taxon>Streptophyta</taxon>
        <taxon>Embryophyta</taxon>
        <taxon>Tracheophyta</taxon>
        <taxon>Spermatophyta</taxon>
        <taxon>Magnoliopsida</taxon>
        <taxon>eudicotyledons</taxon>
        <taxon>Gunneridae</taxon>
        <taxon>Pentapetalae</taxon>
        <taxon>asterids</taxon>
        <taxon>Ericales</taxon>
        <taxon>Theaceae</taxon>
        <taxon>Camellia</taxon>
    </lineage>
</organism>
<gene>
    <name evidence="1" type="ORF">LOK49_LG05G02547</name>
</gene>
<dbReference type="Proteomes" id="UP001060215">
    <property type="component" value="Chromosome 4"/>
</dbReference>
<name>A0ACC0HNN4_9ERIC</name>
<dbReference type="EMBL" id="CM045761">
    <property type="protein sequence ID" value="KAI8013556.1"/>
    <property type="molecule type" value="Genomic_DNA"/>
</dbReference>
<reference evidence="1 2" key="1">
    <citation type="journal article" date="2022" name="Plant J.">
        <title>Chromosome-level genome of Camellia lanceoleosa provides a valuable resource for understanding genome evolution and self-incompatibility.</title>
        <authorList>
            <person name="Gong W."/>
            <person name="Xiao S."/>
            <person name="Wang L."/>
            <person name="Liao Z."/>
            <person name="Chang Y."/>
            <person name="Mo W."/>
            <person name="Hu G."/>
            <person name="Li W."/>
            <person name="Zhao G."/>
            <person name="Zhu H."/>
            <person name="Hu X."/>
            <person name="Ji K."/>
            <person name="Xiang X."/>
            <person name="Song Q."/>
            <person name="Yuan D."/>
            <person name="Jin S."/>
            <person name="Zhang L."/>
        </authorList>
    </citation>
    <scope>NUCLEOTIDE SEQUENCE [LARGE SCALE GENOMIC DNA]</scope>
    <source>
        <strain evidence="1">SQ_2022a</strain>
    </source>
</reference>
<proteinExistence type="predicted"/>
<protein>
    <submittedName>
        <fullName evidence="1">Wall-associated receptor kinase 3</fullName>
    </submittedName>
</protein>
<keyword evidence="1" id="KW-0675">Receptor</keyword>
<keyword evidence="2" id="KW-1185">Reference proteome</keyword>
<evidence type="ECO:0000313" key="2">
    <source>
        <dbReference type="Proteomes" id="UP001060215"/>
    </source>
</evidence>
<keyword evidence="1" id="KW-0808">Transferase</keyword>